<accession>A0A3N0XXB9</accession>
<sequence length="96" mass="10654">MMTGSVQVDLSVQYVAVLRLWPVWLDADAIWFRGIFGTVGSRIKTAAKEELKLLFADAGGSLVFCVTLLGRIPEGKPSQNLGQDFYVSIKTWEFSL</sequence>
<organism evidence="1 2">
    <name type="scientific">Anabarilius grahami</name>
    <name type="common">Kanglang fish</name>
    <name type="synonym">Barilius grahami</name>
    <dbReference type="NCBI Taxonomy" id="495550"/>
    <lineage>
        <taxon>Eukaryota</taxon>
        <taxon>Metazoa</taxon>
        <taxon>Chordata</taxon>
        <taxon>Craniata</taxon>
        <taxon>Vertebrata</taxon>
        <taxon>Euteleostomi</taxon>
        <taxon>Actinopterygii</taxon>
        <taxon>Neopterygii</taxon>
        <taxon>Teleostei</taxon>
        <taxon>Ostariophysi</taxon>
        <taxon>Cypriniformes</taxon>
        <taxon>Xenocyprididae</taxon>
        <taxon>Xenocypridinae</taxon>
        <taxon>Xenocypridinae incertae sedis</taxon>
        <taxon>Anabarilius</taxon>
    </lineage>
</organism>
<protein>
    <submittedName>
        <fullName evidence="1">Uncharacterized protein</fullName>
    </submittedName>
</protein>
<proteinExistence type="predicted"/>
<evidence type="ECO:0000313" key="1">
    <source>
        <dbReference type="EMBL" id="ROK16094.1"/>
    </source>
</evidence>
<dbReference type="AlphaFoldDB" id="A0A3N0XXB9"/>
<keyword evidence="2" id="KW-1185">Reference proteome</keyword>
<comment type="caution">
    <text evidence="1">The sequence shown here is derived from an EMBL/GenBank/DDBJ whole genome shotgun (WGS) entry which is preliminary data.</text>
</comment>
<evidence type="ECO:0000313" key="2">
    <source>
        <dbReference type="Proteomes" id="UP000281406"/>
    </source>
</evidence>
<reference evidence="1 2" key="1">
    <citation type="submission" date="2018-10" db="EMBL/GenBank/DDBJ databases">
        <title>Genome assembly for a Yunnan-Guizhou Plateau 3E fish, Anabarilius grahami (Regan), and its evolutionary and genetic applications.</title>
        <authorList>
            <person name="Jiang W."/>
        </authorList>
    </citation>
    <scope>NUCLEOTIDE SEQUENCE [LARGE SCALE GENOMIC DNA]</scope>
    <source>
        <strain evidence="1">AG-KIZ</strain>
        <tissue evidence="1">Muscle</tissue>
    </source>
</reference>
<dbReference type="Proteomes" id="UP000281406">
    <property type="component" value="Unassembled WGS sequence"/>
</dbReference>
<dbReference type="EMBL" id="RJVU01057856">
    <property type="protein sequence ID" value="ROK16094.1"/>
    <property type="molecule type" value="Genomic_DNA"/>
</dbReference>
<gene>
    <name evidence="1" type="ORF">DPX16_22712</name>
</gene>
<name>A0A3N0XXB9_ANAGA</name>